<evidence type="ECO:0000313" key="3">
    <source>
        <dbReference type="Proteomes" id="UP000234781"/>
    </source>
</evidence>
<gene>
    <name evidence="2" type="ORF">CYJ98_008010</name>
</gene>
<dbReference type="PANTHER" id="PTHR37828">
    <property type="entry name" value="GSR2449 PROTEIN"/>
    <property type="match status" value="1"/>
</dbReference>
<dbReference type="EMBL" id="CP136962">
    <property type="protein sequence ID" value="WOS97508.1"/>
    <property type="molecule type" value="Genomic_DNA"/>
</dbReference>
<dbReference type="Gene3D" id="3.30.70.1060">
    <property type="entry name" value="Dimeric alpha+beta barrel"/>
    <property type="match status" value="1"/>
</dbReference>
<reference evidence="3" key="1">
    <citation type="submission" date="2017-12" db="EMBL/GenBank/DDBJ databases">
        <title>Phylogenetic diversity of female urinary microbiome.</title>
        <authorList>
            <person name="Thomas-White K."/>
            <person name="Wolfe A.J."/>
        </authorList>
    </citation>
    <scope>NUCLEOTIDE SEQUENCE [LARGE SCALE GENOMIC DNA]</scope>
    <source>
        <strain evidence="3">UMB0023</strain>
    </source>
</reference>
<evidence type="ECO:0000256" key="1">
    <source>
        <dbReference type="ARBA" id="ARBA00007689"/>
    </source>
</evidence>
<name>A0A9X7I5G5_NEIPE</name>
<organism evidence="2 3">
    <name type="scientific">Neisseria perflava</name>
    <dbReference type="NCBI Taxonomy" id="33053"/>
    <lineage>
        <taxon>Bacteria</taxon>
        <taxon>Pseudomonadati</taxon>
        <taxon>Pseudomonadota</taxon>
        <taxon>Betaproteobacteria</taxon>
        <taxon>Neisseriales</taxon>
        <taxon>Neisseriaceae</taxon>
        <taxon>Neisseria</taxon>
    </lineage>
</organism>
<protein>
    <submittedName>
        <fullName evidence="2">YciI family protein</fullName>
    </submittedName>
</protein>
<dbReference type="Proteomes" id="UP000234781">
    <property type="component" value="Chromosome"/>
</dbReference>
<dbReference type="AlphaFoldDB" id="A0A9X7I5G5"/>
<comment type="similarity">
    <text evidence="1">Belongs to the YciI family.</text>
</comment>
<keyword evidence="3" id="KW-1185">Reference proteome</keyword>
<dbReference type="Pfam" id="PF03795">
    <property type="entry name" value="YCII"/>
    <property type="match status" value="1"/>
</dbReference>
<dbReference type="InterPro" id="IPR005545">
    <property type="entry name" value="YCII"/>
</dbReference>
<dbReference type="RefSeq" id="WP_101756075.1">
    <property type="nucleotide sequence ID" value="NZ_CP136962.1"/>
</dbReference>
<evidence type="ECO:0000313" key="2">
    <source>
        <dbReference type="EMBL" id="WOS97508.1"/>
    </source>
</evidence>
<dbReference type="PANTHER" id="PTHR37828:SF1">
    <property type="entry name" value="YCII-RELATED DOMAIN-CONTAINING PROTEIN"/>
    <property type="match status" value="1"/>
</dbReference>
<accession>A0A9X7I5G5</accession>
<sequence length="97" mass="11080">MFIVSLEYMKDLAAVETYLSKHIAYLERYYQAGVFVMSGRKQPRTGGVILMKASGREQVEKLIAEDPFHREGVAKYTITEFIPTKVAEGLENYLETI</sequence>
<dbReference type="InterPro" id="IPR011008">
    <property type="entry name" value="Dimeric_a/b-barrel"/>
</dbReference>
<proteinExistence type="inferred from homology"/>
<dbReference type="SUPFAM" id="SSF54909">
    <property type="entry name" value="Dimeric alpha+beta barrel"/>
    <property type="match status" value="1"/>
</dbReference>